<comment type="similarity">
    <text evidence="1 2">Belongs to the enoyl-CoA hydratase/isomerase family.</text>
</comment>
<name>A0A1Z2TJM3_9BACT</name>
<proteinExistence type="inferred from homology"/>
<dbReference type="SUPFAM" id="SSF52096">
    <property type="entry name" value="ClpP/crotonase"/>
    <property type="match status" value="1"/>
</dbReference>
<organism evidence="3">
    <name type="scientific">Pyxidicoccus sp. MCy9557</name>
    <dbReference type="NCBI Taxonomy" id="2012863"/>
    <lineage>
        <taxon>Bacteria</taxon>
        <taxon>Pseudomonadati</taxon>
        <taxon>Myxococcota</taxon>
        <taxon>Myxococcia</taxon>
        <taxon>Myxococcales</taxon>
        <taxon>Cystobacterineae</taxon>
        <taxon>Myxococcaceae</taxon>
        <taxon>Pyxidicoccus</taxon>
    </lineage>
</organism>
<protein>
    <submittedName>
        <fullName evidence="3">Enoyl-CoA hydratase</fullName>
    </submittedName>
</protein>
<dbReference type="InterPro" id="IPR029045">
    <property type="entry name" value="ClpP/crotonase-like_dom_sf"/>
</dbReference>
<dbReference type="Gene3D" id="6.10.30.40">
    <property type="match status" value="1"/>
</dbReference>
<dbReference type="CDD" id="cd06558">
    <property type="entry name" value="crotonase-like"/>
    <property type="match status" value="1"/>
</dbReference>
<reference evidence="3" key="1">
    <citation type="journal article" date="2017" name="Angew. Chem. Int. Ed. Engl.">
        <title>Pyxipyrrolones: Novel cytotoxic myxobacterial metabolites. Structure elucidation and biosynthesis proposal.</title>
        <authorList>
            <person name="Kjaerulff L."/>
            <person name="Raju R."/>
            <person name="Panter F."/>
            <person name="Scheid U."/>
            <person name="Garcia R."/>
            <person name="Herrmann J."/>
            <person name="Muller R."/>
        </authorList>
    </citation>
    <scope>NUCLEOTIDE SEQUENCE</scope>
    <source>
        <strain evidence="3">MCy9557</strain>
    </source>
</reference>
<dbReference type="PANTHER" id="PTHR42964:SF1">
    <property type="entry name" value="POLYKETIDE BIOSYNTHESIS ENOYL-COA HYDRATASE PKSH-RELATED"/>
    <property type="match status" value="1"/>
</dbReference>
<dbReference type="PANTHER" id="PTHR42964">
    <property type="entry name" value="ENOYL-COA HYDRATASE"/>
    <property type="match status" value="1"/>
</dbReference>
<dbReference type="InterPro" id="IPR051683">
    <property type="entry name" value="Enoyl-CoA_Hydratase/Isomerase"/>
</dbReference>
<dbReference type="AlphaFoldDB" id="A0A1Z2TJM3"/>
<gene>
    <name evidence="3" type="primary">pyxN</name>
</gene>
<dbReference type="EMBL" id="KY765914">
    <property type="protein sequence ID" value="ASA76640.1"/>
    <property type="molecule type" value="Genomic_DNA"/>
</dbReference>
<dbReference type="Pfam" id="PF00378">
    <property type="entry name" value="ECH_1"/>
    <property type="match status" value="1"/>
</dbReference>
<evidence type="ECO:0000313" key="3">
    <source>
        <dbReference type="EMBL" id="ASA76640.1"/>
    </source>
</evidence>
<sequence>MDLSGSQPAYQTLRVDDADGVLTVTLQRPEARNSINRVMLQELHAVLDVVEAQQRHHLVVLQGQPGTFCTGMDFNEVATLKPDLPPEVREGLTRPYMRLLRRMALMPQVVIAKVDGEVLAGGMGLVVASDLVVATPRSRFSLSEVLWGLLPAMVIPYLIRRVGYQHAYRMALTTLPVTAEAGVGMCLVDELSDTPDAAIRRLRTRLSRVRTSTVGNLKRYCRQMWLLTHEVEEAAVAEISRLMFHPEFQGNLRDFVEHQVFPWESKDR</sequence>
<dbReference type="GO" id="GO:0003824">
    <property type="term" value="F:catalytic activity"/>
    <property type="evidence" value="ECO:0007669"/>
    <property type="project" value="InterPro"/>
</dbReference>
<evidence type="ECO:0000256" key="1">
    <source>
        <dbReference type="ARBA" id="ARBA00005254"/>
    </source>
</evidence>
<dbReference type="InterPro" id="IPR018376">
    <property type="entry name" value="Enoyl-CoA_hyd/isom_CS"/>
</dbReference>
<evidence type="ECO:0000256" key="2">
    <source>
        <dbReference type="RuleBase" id="RU003707"/>
    </source>
</evidence>
<dbReference type="InterPro" id="IPR001753">
    <property type="entry name" value="Enoyl-CoA_hydra/iso"/>
</dbReference>
<accession>A0A1Z2TJM3</accession>
<dbReference type="SMR" id="A0A1Z2TJM3"/>
<dbReference type="Gene3D" id="3.90.226.10">
    <property type="entry name" value="2-enoyl-CoA Hydratase, Chain A, domain 1"/>
    <property type="match status" value="1"/>
</dbReference>
<dbReference type="PROSITE" id="PS00166">
    <property type="entry name" value="ENOYL_COA_HYDRATASE"/>
    <property type="match status" value="1"/>
</dbReference>